<feature type="region of interest" description="Disordered" evidence="7">
    <location>
        <begin position="186"/>
        <end position="243"/>
    </location>
</feature>
<evidence type="ECO:0000256" key="8">
    <source>
        <dbReference type="SAM" id="Phobius"/>
    </source>
</evidence>
<keyword evidence="5 8" id="KW-1133">Transmembrane helix</keyword>
<dbReference type="InterPro" id="IPR052923">
    <property type="entry name" value="UPF0718"/>
</dbReference>
<organism evidence="9 10">
    <name type="scientific">Paenibacillus vulneris</name>
    <dbReference type="NCBI Taxonomy" id="1133364"/>
    <lineage>
        <taxon>Bacteria</taxon>
        <taxon>Bacillati</taxon>
        <taxon>Bacillota</taxon>
        <taxon>Bacilli</taxon>
        <taxon>Bacillales</taxon>
        <taxon>Paenibacillaceae</taxon>
        <taxon>Paenibacillus</taxon>
    </lineage>
</organism>
<feature type="transmembrane region" description="Helical" evidence="8">
    <location>
        <begin position="47"/>
        <end position="69"/>
    </location>
</feature>
<dbReference type="PANTHER" id="PTHR34184">
    <property type="entry name" value="UPF0718 PROTEIN YCGR"/>
    <property type="match status" value="1"/>
</dbReference>
<keyword evidence="4 8" id="KW-0812">Transmembrane</keyword>
<evidence type="ECO:0000313" key="9">
    <source>
        <dbReference type="EMBL" id="MFD1221821.1"/>
    </source>
</evidence>
<reference evidence="10" key="1">
    <citation type="journal article" date="2019" name="Int. J. Syst. Evol. Microbiol.">
        <title>The Global Catalogue of Microorganisms (GCM) 10K type strain sequencing project: providing services to taxonomists for standard genome sequencing and annotation.</title>
        <authorList>
            <consortium name="The Broad Institute Genomics Platform"/>
            <consortium name="The Broad Institute Genome Sequencing Center for Infectious Disease"/>
            <person name="Wu L."/>
            <person name="Ma J."/>
        </authorList>
    </citation>
    <scope>NUCLEOTIDE SEQUENCE [LARGE SCALE GENOMIC DNA]</scope>
    <source>
        <strain evidence="10">CCUG 53270</strain>
    </source>
</reference>
<feature type="transmembrane region" description="Helical" evidence="8">
    <location>
        <begin position="357"/>
        <end position="376"/>
    </location>
</feature>
<keyword evidence="10" id="KW-1185">Reference proteome</keyword>
<proteinExistence type="inferred from homology"/>
<evidence type="ECO:0000256" key="2">
    <source>
        <dbReference type="ARBA" id="ARBA00006386"/>
    </source>
</evidence>
<evidence type="ECO:0000256" key="3">
    <source>
        <dbReference type="ARBA" id="ARBA00022475"/>
    </source>
</evidence>
<dbReference type="Proteomes" id="UP001597180">
    <property type="component" value="Unassembled WGS sequence"/>
</dbReference>
<feature type="transmembrane region" description="Helical" evidence="8">
    <location>
        <begin position="89"/>
        <end position="110"/>
    </location>
</feature>
<dbReference type="PANTHER" id="PTHR34184:SF4">
    <property type="entry name" value="UPF0718 PROTEIN YCGR"/>
    <property type="match status" value="1"/>
</dbReference>
<name>A0ABW3UPM8_9BACL</name>
<comment type="similarity">
    <text evidence="2">Belongs to the UPF0718 family.</text>
</comment>
<accession>A0ABW3UPM8</accession>
<evidence type="ECO:0000256" key="1">
    <source>
        <dbReference type="ARBA" id="ARBA00004651"/>
    </source>
</evidence>
<evidence type="ECO:0000256" key="4">
    <source>
        <dbReference type="ARBA" id="ARBA00022692"/>
    </source>
</evidence>
<dbReference type="InterPro" id="IPR005524">
    <property type="entry name" value="DUF318"/>
</dbReference>
<feature type="transmembrane region" description="Helical" evidence="8">
    <location>
        <begin position="318"/>
        <end position="337"/>
    </location>
</feature>
<feature type="compositionally biased region" description="Basic and acidic residues" evidence="7">
    <location>
        <begin position="209"/>
        <end position="230"/>
    </location>
</feature>
<feature type="transmembrane region" description="Helical" evidence="8">
    <location>
        <begin position="6"/>
        <end position="26"/>
    </location>
</feature>
<dbReference type="RefSeq" id="WP_345586018.1">
    <property type="nucleotide sequence ID" value="NZ_BAABJG010000003.1"/>
</dbReference>
<feature type="compositionally biased region" description="Basic residues" evidence="7">
    <location>
        <begin position="190"/>
        <end position="208"/>
    </location>
</feature>
<dbReference type="Pfam" id="PF03773">
    <property type="entry name" value="ArsP_1"/>
    <property type="match status" value="1"/>
</dbReference>
<keyword evidence="6 8" id="KW-0472">Membrane</keyword>
<evidence type="ECO:0000313" key="10">
    <source>
        <dbReference type="Proteomes" id="UP001597180"/>
    </source>
</evidence>
<evidence type="ECO:0000256" key="6">
    <source>
        <dbReference type="ARBA" id="ARBA00023136"/>
    </source>
</evidence>
<keyword evidence="3" id="KW-1003">Cell membrane</keyword>
<feature type="compositionally biased region" description="Basic residues" evidence="7">
    <location>
        <begin position="231"/>
        <end position="242"/>
    </location>
</feature>
<comment type="caution">
    <text evidence="9">The sequence shown here is derived from an EMBL/GenBank/DDBJ whole genome shotgun (WGS) entry which is preliminary data.</text>
</comment>
<evidence type="ECO:0000256" key="7">
    <source>
        <dbReference type="SAM" id="MobiDB-lite"/>
    </source>
</evidence>
<evidence type="ECO:0000256" key="5">
    <source>
        <dbReference type="ARBA" id="ARBA00022989"/>
    </source>
</evidence>
<feature type="transmembrane region" description="Helical" evidence="8">
    <location>
        <begin position="122"/>
        <end position="146"/>
    </location>
</feature>
<sequence length="382" mass="42307">MQTTLMRWGTNILALLCIIMLLLIYTQKQPPDLSFFHSAEMQSFKTLFLSIILEAFPFVLLGVLVSALLQMFVSEQTIRRLVPKNPVLGILFACVVGIIFPLCECGMIPVIRRLMKKGMPVYVAVVFILVGPIINPVVYASTYMAFRSRPEIAYSRMGLAFIVALALGLIVYRFIKSDPLRGSLSVAAGGHHHGPHTHGHDVHHHHEHNVHNHDHAAHNHDHQHDHEPNGHRHTHSHSHAHSHTGITGRLFGVLGHASDEFFDMGKYLILGAMITAAIQTVVSRESLMSIGQGDFQSHLFMMGLAFVLSLCSTSDAFVASSFATTFSAGSLLTFLVFGPMLDIKSMLMLLSAFKTKFVLKLSALIIVVVLVCSLVFERIFLT</sequence>
<feature type="transmembrane region" description="Helical" evidence="8">
    <location>
        <begin position="152"/>
        <end position="175"/>
    </location>
</feature>
<comment type="subcellular location">
    <subcellularLocation>
        <location evidence="1">Cell membrane</location>
        <topology evidence="1">Multi-pass membrane protein</topology>
    </subcellularLocation>
</comment>
<dbReference type="EMBL" id="JBHTLU010000019">
    <property type="protein sequence ID" value="MFD1221821.1"/>
    <property type="molecule type" value="Genomic_DNA"/>
</dbReference>
<gene>
    <name evidence="9" type="ORF">ACFQ4B_17015</name>
</gene>
<protein>
    <submittedName>
        <fullName evidence="9">Permease</fullName>
    </submittedName>
</protein>